<feature type="domain" description="DUF11" evidence="3">
    <location>
        <begin position="241"/>
        <end position="359"/>
    </location>
</feature>
<protein>
    <recommendedName>
        <fullName evidence="3">DUF11 domain-containing protein</fullName>
    </recommendedName>
</protein>
<accession>A0A178MDF9</accession>
<sequence length="400" mass="40614">MRHVVWRMLPIVLGGALLLIALLSSPPVMVGAMPPLNITETSTAEPPTRTPTNTPVVPPTNTPTNTPVVPPTNTPTNTPVVPPTNTPVVPPTSTPVIPPTDTPTPAVPPDSPGARPDLVLNKSVSPAVARVGDQVVYTLTLSNAGGAPAVDVTIDDPLPAFLRLIDASASSGAAQIAGNRVTVVVPVVAPGEVVTITIRAEVVAEPLPPDNRNVAVARSGTTEITTDNNTSSATVLPPVPDLTLAKSVSPAVARIGDQVVYTLTIGNIGGAPATDITLTDTLPSSLRLLGVTTTAGTASASGNQVTVAAPSLAPGETIVVQVTAQVVAPLVAPNNVNTASVRTSDREITTDNNASSVTLGSPPVSLPQTAGNPVRPFLSLIGLALVIIGLGTLLQRRSYR</sequence>
<evidence type="ECO:0000256" key="2">
    <source>
        <dbReference type="SAM" id="Phobius"/>
    </source>
</evidence>
<feature type="domain" description="DUF11" evidence="3">
    <location>
        <begin position="117"/>
        <end position="235"/>
    </location>
</feature>
<dbReference type="InterPro" id="IPR001434">
    <property type="entry name" value="OmcB-like_DUF11"/>
</dbReference>
<comment type="caution">
    <text evidence="4">The sequence shown here is derived from an EMBL/GenBank/DDBJ whole genome shotgun (WGS) entry which is preliminary data.</text>
</comment>
<proteinExistence type="predicted"/>
<keyword evidence="5" id="KW-1185">Reference proteome</keyword>
<keyword evidence="2" id="KW-0472">Membrane</keyword>
<feature type="compositionally biased region" description="Low complexity" evidence="1">
    <location>
        <begin position="46"/>
        <end position="55"/>
    </location>
</feature>
<dbReference type="Gene3D" id="2.60.40.10">
    <property type="entry name" value="Immunoglobulins"/>
    <property type="match status" value="2"/>
</dbReference>
<evidence type="ECO:0000313" key="4">
    <source>
        <dbReference type="EMBL" id="OAN46068.1"/>
    </source>
</evidence>
<dbReference type="Pfam" id="PF01345">
    <property type="entry name" value="DUF11"/>
    <property type="match status" value="2"/>
</dbReference>
<dbReference type="InterPro" id="IPR047589">
    <property type="entry name" value="DUF11_rpt"/>
</dbReference>
<dbReference type="AlphaFoldDB" id="A0A178MDF9"/>
<reference evidence="4 5" key="1">
    <citation type="submission" date="2016-04" db="EMBL/GenBank/DDBJ databases">
        <title>Chloroflexus islandicus sp. nov., a thermophilic filamentous anoxygenic phototrophic bacterium from geyser Strokkur (Iceland).</title>
        <authorList>
            <person name="Gaisin V.A."/>
            <person name="Kalashnikov A.M."/>
            <person name="Sukhacheva M.V."/>
            <person name="Grouzdev D.S."/>
            <person name="Ivanov T.M."/>
            <person name="Kuznetsov B."/>
            <person name="Gorlenko V.M."/>
        </authorList>
    </citation>
    <scope>NUCLEOTIDE SEQUENCE [LARGE SCALE GENOMIC DNA]</scope>
    <source>
        <strain evidence="5">isl-2</strain>
    </source>
</reference>
<dbReference type="RefSeq" id="WP_066786883.1">
    <property type="nucleotide sequence ID" value="NZ_LWQS01000049.1"/>
</dbReference>
<name>A0A178MDF9_9CHLR</name>
<dbReference type="STRING" id="1707952.A6A03_02075"/>
<organism evidence="4 5">
    <name type="scientific">Chloroflexus islandicus</name>
    <dbReference type="NCBI Taxonomy" id="1707952"/>
    <lineage>
        <taxon>Bacteria</taxon>
        <taxon>Bacillati</taxon>
        <taxon>Chloroflexota</taxon>
        <taxon>Chloroflexia</taxon>
        <taxon>Chloroflexales</taxon>
        <taxon>Chloroflexineae</taxon>
        <taxon>Chloroflexaceae</taxon>
        <taxon>Chloroflexus</taxon>
    </lineage>
</organism>
<dbReference type="NCBIfam" id="TIGR01451">
    <property type="entry name" value="B_ant_repeat"/>
    <property type="match status" value="2"/>
</dbReference>
<evidence type="ECO:0000313" key="5">
    <source>
        <dbReference type="Proteomes" id="UP000078287"/>
    </source>
</evidence>
<gene>
    <name evidence="4" type="ORF">A6A03_02075</name>
</gene>
<evidence type="ECO:0000256" key="1">
    <source>
        <dbReference type="SAM" id="MobiDB-lite"/>
    </source>
</evidence>
<dbReference type="InterPro" id="IPR051172">
    <property type="entry name" value="Chlamydia_OmcB"/>
</dbReference>
<feature type="compositionally biased region" description="Polar residues" evidence="1">
    <location>
        <begin position="350"/>
        <end position="359"/>
    </location>
</feature>
<keyword evidence="2" id="KW-1133">Transmembrane helix</keyword>
<feature type="region of interest" description="Disordered" evidence="1">
    <location>
        <begin position="40"/>
        <end position="93"/>
    </location>
</feature>
<feature type="compositionally biased region" description="Pro residues" evidence="1">
    <location>
        <begin position="80"/>
        <end position="93"/>
    </location>
</feature>
<feature type="region of interest" description="Disordered" evidence="1">
    <location>
        <begin position="342"/>
        <end position="364"/>
    </location>
</feature>
<dbReference type="InterPro" id="IPR013783">
    <property type="entry name" value="Ig-like_fold"/>
</dbReference>
<dbReference type="EMBL" id="LWQS01000049">
    <property type="protein sequence ID" value="OAN46068.1"/>
    <property type="molecule type" value="Genomic_DNA"/>
</dbReference>
<keyword evidence="2" id="KW-0812">Transmembrane</keyword>
<feature type="transmembrane region" description="Helical" evidence="2">
    <location>
        <begin position="377"/>
        <end position="394"/>
    </location>
</feature>
<dbReference type="OrthoDB" id="158862at2"/>
<dbReference type="PANTHER" id="PTHR34819">
    <property type="entry name" value="LARGE CYSTEINE-RICH PERIPLASMIC PROTEIN OMCB"/>
    <property type="match status" value="1"/>
</dbReference>
<evidence type="ECO:0000259" key="3">
    <source>
        <dbReference type="Pfam" id="PF01345"/>
    </source>
</evidence>
<dbReference type="Proteomes" id="UP000078287">
    <property type="component" value="Unassembled WGS sequence"/>
</dbReference>